<proteinExistence type="predicted"/>
<accession>A0A4Z1P3J8</accession>
<sequence>MTKRKRMTTRVGHSPLSPEAELMKRRMFQKLFDANGEDSTQIHIARFELHINVLNPMLSRHLAIITKPFIGVEVP</sequence>
<dbReference type="Proteomes" id="UP000298493">
    <property type="component" value="Unassembled WGS sequence"/>
</dbReference>
<comment type="caution">
    <text evidence="1">The sequence shown here is derived from an EMBL/GenBank/DDBJ whole genome shotgun (WGS) entry which is preliminary data.</text>
</comment>
<keyword evidence="2" id="KW-1185">Reference proteome</keyword>
<gene>
    <name evidence="1" type="ORF">E6O75_ATG06621</name>
</gene>
<organism evidence="1 2">
    <name type="scientific">Venturia nashicola</name>
    <dbReference type="NCBI Taxonomy" id="86259"/>
    <lineage>
        <taxon>Eukaryota</taxon>
        <taxon>Fungi</taxon>
        <taxon>Dikarya</taxon>
        <taxon>Ascomycota</taxon>
        <taxon>Pezizomycotina</taxon>
        <taxon>Dothideomycetes</taxon>
        <taxon>Pleosporomycetidae</taxon>
        <taxon>Venturiales</taxon>
        <taxon>Venturiaceae</taxon>
        <taxon>Venturia</taxon>
    </lineage>
</organism>
<evidence type="ECO:0000313" key="2">
    <source>
        <dbReference type="Proteomes" id="UP000298493"/>
    </source>
</evidence>
<name>A0A4Z1P3J8_9PEZI</name>
<evidence type="ECO:0000313" key="1">
    <source>
        <dbReference type="EMBL" id="TID18545.1"/>
    </source>
</evidence>
<dbReference type="EMBL" id="SNSC02000014">
    <property type="protein sequence ID" value="TID18545.1"/>
    <property type="molecule type" value="Genomic_DNA"/>
</dbReference>
<dbReference type="AlphaFoldDB" id="A0A4Z1P3J8"/>
<reference evidence="1 2" key="1">
    <citation type="submission" date="2019-04" db="EMBL/GenBank/DDBJ databases">
        <title>High contiguity whole genome sequence and gene annotation resource for two Venturia nashicola isolates.</title>
        <authorList>
            <person name="Prokchorchik M."/>
            <person name="Won K."/>
            <person name="Lee Y."/>
            <person name="Choi E.D."/>
            <person name="Segonzac C."/>
            <person name="Sohn K.H."/>
        </authorList>
    </citation>
    <scope>NUCLEOTIDE SEQUENCE [LARGE SCALE GENOMIC DNA]</scope>
    <source>
        <strain evidence="1 2">PRI2</strain>
    </source>
</reference>
<protein>
    <submittedName>
        <fullName evidence="1">Uncharacterized protein</fullName>
    </submittedName>
</protein>